<keyword evidence="2" id="KW-1185">Reference proteome</keyword>
<protein>
    <submittedName>
        <fullName evidence="1">Methyltransferase type 11</fullName>
    </submittedName>
</protein>
<proteinExistence type="predicted"/>
<organism evidence="1 2">
    <name type="scientific">Mucilaginibacter pedocola</name>
    <dbReference type="NCBI Taxonomy" id="1792845"/>
    <lineage>
        <taxon>Bacteria</taxon>
        <taxon>Pseudomonadati</taxon>
        <taxon>Bacteroidota</taxon>
        <taxon>Sphingobacteriia</taxon>
        <taxon>Sphingobacteriales</taxon>
        <taxon>Sphingobacteriaceae</taxon>
        <taxon>Mucilaginibacter</taxon>
    </lineage>
</organism>
<accession>A0A1S9PCC3</accession>
<dbReference type="Pfam" id="PF13489">
    <property type="entry name" value="Methyltransf_23"/>
    <property type="match status" value="1"/>
</dbReference>
<name>A0A1S9PCC3_9SPHI</name>
<dbReference type="PANTHER" id="PTHR43861">
    <property type="entry name" value="TRANS-ACONITATE 2-METHYLTRANSFERASE-RELATED"/>
    <property type="match status" value="1"/>
</dbReference>
<evidence type="ECO:0000313" key="2">
    <source>
        <dbReference type="Proteomes" id="UP000189739"/>
    </source>
</evidence>
<dbReference type="CDD" id="cd02440">
    <property type="entry name" value="AdoMet_MTases"/>
    <property type="match status" value="1"/>
</dbReference>
<dbReference type="GO" id="GO:0008168">
    <property type="term" value="F:methyltransferase activity"/>
    <property type="evidence" value="ECO:0007669"/>
    <property type="project" value="UniProtKB-KW"/>
</dbReference>
<reference evidence="1 2" key="1">
    <citation type="submission" date="2016-07" db="EMBL/GenBank/DDBJ databases">
        <title>Genomic analysis of zinc-resistant bacterium Mucilaginibacter pedocola TBZ30.</title>
        <authorList>
            <person name="Huang J."/>
            <person name="Tang J."/>
        </authorList>
    </citation>
    <scope>NUCLEOTIDE SEQUENCE [LARGE SCALE GENOMIC DNA]</scope>
    <source>
        <strain evidence="1 2">TBZ30</strain>
    </source>
</reference>
<dbReference type="InterPro" id="IPR029063">
    <property type="entry name" value="SAM-dependent_MTases_sf"/>
</dbReference>
<dbReference type="STRING" id="1792845.BC343_08130"/>
<dbReference type="RefSeq" id="WP_078349328.1">
    <property type="nucleotide sequence ID" value="NZ_MBTF01000023.1"/>
</dbReference>
<dbReference type="GO" id="GO:0032259">
    <property type="term" value="P:methylation"/>
    <property type="evidence" value="ECO:0007669"/>
    <property type="project" value="UniProtKB-KW"/>
</dbReference>
<dbReference type="OrthoDB" id="1524727at2"/>
<keyword evidence="1" id="KW-0489">Methyltransferase</keyword>
<evidence type="ECO:0000313" key="1">
    <source>
        <dbReference type="EMBL" id="OOQ58623.1"/>
    </source>
</evidence>
<gene>
    <name evidence="1" type="ORF">BC343_08130</name>
</gene>
<keyword evidence="1" id="KW-0808">Transferase</keyword>
<sequence>MQQNAISGNVKTAYDEFYQKHDEAWRMLGARYKAQHIIEVCAGKTFAKVLEVGAGDGSILKYLSDQNFAPEYHAVEISDSGVAHIKARNIKGLASVQEFDGYKLPFADDSFDLIILSHVLEHVEHERLLLREMKRVARHFVIEVPLDYKAGVDKRIKHFLAYGHINMYTPTSLRYLLMTEGYEVEKDLTSMIEPEVTKFNTYINQKKPKSIITDLKIAAEYSVKGMLAKLGGEKGTEKYANAYTVLCGKSGGAAEIF</sequence>
<comment type="caution">
    <text evidence="1">The sequence shown here is derived from an EMBL/GenBank/DDBJ whole genome shotgun (WGS) entry which is preliminary data.</text>
</comment>
<dbReference type="Proteomes" id="UP000189739">
    <property type="component" value="Unassembled WGS sequence"/>
</dbReference>
<dbReference type="AlphaFoldDB" id="A0A1S9PCC3"/>
<dbReference type="Gene3D" id="3.40.50.150">
    <property type="entry name" value="Vaccinia Virus protein VP39"/>
    <property type="match status" value="1"/>
</dbReference>
<dbReference type="SUPFAM" id="SSF53335">
    <property type="entry name" value="S-adenosyl-L-methionine-dependent methyltransferases"/>
    <property type="match status" value="1"/>
</dbReference>
<dbReference type="EMBL" id="MBTF01000023">
    <property type="protein sequence ID" value="OOQ58623.1"/>
    <property type="molecule type" value="Genomic_DNA"/>
</dbReference>